<keyword evidence="2" id="KW-1185">Reference proteome</keyword>
<dbReference type="EMBL" id="BPLQ01004692">
    <property type="protein sequence ID" value="GIY09852.1"/>
    <property type="molecule type" value="Genomic_DNA"/>
</dbReference>
<comment type="caution">
    <text evidence="1">The sequence shown here is derived from an EMBL/GenBank/DDBJ whole genome shotgun (WGS) entry which is preliminary data.</text>
</comment>
<reference evidence="1 2" key="1">
    <citation type="submission" date="2021-06" db="EMBL/GenBank/DDBJ databases">
        <title>Caerostris darwini draft genome.</title>
        <authorList>
            <person name="Kono N."/>
            <person name="Arakawa K."/>
        </authorList>
    </citation>
    <scope>NUCLEOTIDE SEQUENCE [LARGE SCALE GENOMIC DNA]</scope>
</reference>
<gene>
    <name evidence="1" type="ORF">CDAR_412501</name>
</gene>
<protein>
    <submittedName>
        <fullName evidence="1">Uncharacterized protein</fullName>
    </submittedName>
</protein>
<dbReference type="AlphaFoldDB" id="A0AAV4QNW3"/>
<proteinExistence type="predicted"/>
<dbReference type="Proteomes" id="UP001054837">
    <property type="component" value="Unassembled WGS sequence"/>
</dbReference>
<organism evidence="1 2">
    <name type="scientific">Caerostris darwini</name>
    <dbReference type="NCBI Taxonomy" id="1538125"/>
    <lineage>
        <taxon>Eukaryota</taxon>
        <taxon>Metazoa</taxon>
        <taxon>Ecdysozoa</taxon>
        <taxon>Arthropoda</taxon>
        <taxon>Chelicerata</taxon>
        <taxon>Arachnida</taxon>
        <taxon>Araneae</taxon>
        <taxon>Araneomorphae</taxon>
        <taxon>Entelegynae</taxon>
        <taxon>Araneoidea</taxon>
        <taxon>Araneidae</taxon>
        <taxon>Caerostris</taxon>
    </lineage>
</organism>
<sequence length="116" mass="12786">MQFGIIKYLLINTLPFIASRLRHYAKRGRIGLSLLYGRIFQSNSGTESWGLFGLTLITGWFGPSYINAVLVEGSNAKLRVSPFAAKFPSTDNSQGISLQSLRSQVAQIPHTEGLVK</sequence>
<evidence type="ECO:0000313" key="1">
    <source>
        <dbReference type="EMBL" id="GIY09852.1"/>
    </source>
</evidence>
<name>A0AAV4QNW3_9ARAC</name>
<evidence type="ECO:0000313" key="2">
    <source>
        <dbReference type="Proteomes" id="UP001054837"/>
    </source>
</evidence>
<accession>A0AAV4QNW3</accession>